<protein>
    <submittedName>
        <fullName evidence="1">Uncharacterized protein</fullName>
    </submittedName>
</protein>
<sequence>MTSSNANISSKVALPIPCSSKDITDIMEVSSSPDRILRPKLQVLYFFFYPF</sequence>
<evidence type="ECO:0000313" key="1">
    <source>
        <dbReference type="EMBL" id="CAA0406635.1"/>
    </source>
</evidence>
<accession>A0A5S9YA01</accession>
<proteinExistence type="predicted"/>
<evidence type="ECO:0000313" key="2">
    <source>
        <dbReference type="Proteomes" id="UP000434276"/>
    </source>
</evidence>
<name>A0A5S9YA01_ARATH</name>
<dbReference type="EMBL" id="CACSHJ010000096">
    <property type="protein sequence ID" value="CAA0406635.1"/>
    <property type="molecule type" value="Genomic_DNA"/>
</dbReference>
<reference evidence="1 2" key="1">
    <citation type="submission" date="2019-12" db="EMBL/GenBank/DDBJ databases">
        <authorList>
            <person name="Jiao W.-B."/>
            <person name="Schneeberger K."/>
        </authorList>
    </citation>
    <scope>NUCLEOTIDE SEQUENCE [LARGE SCALE GENOMIC DNA]</scope>
    <source>
        <strain evidence="2">cv. C24</strain>
    </source>
</reference>
<gene>
    <name evidence="1" type="ORF">C24_LOCUS24085</name>
</gene>
<dbReference type="AlphaFoldDB" id="A0A5S9YA01"/>
<dbReference type="Proteomes" id="UP000434276">
    <property type="component" value="Unassembled WGS sequence"/>
</dbReference>
<organism evidence="1 2">
    <name type="scientific">Arabidopsis thaliana</name>
    <name type="common">Mouse-ear cress</name>
    <dbReference type="NCBI Taxonomy" id="3702"/>
    <lineage>
        <taxon>Eukaryota</taxon>
        <taxon>Viridiplantae</taxon>
        <taxon>Streptophyta</taxon>
        <taxon>Embryophyta</taxon>
        <taxon>Tracheophyta</taxon>
        <taxon>Spermatophyta</taxon>
        <taxon>Magnoliopsida</taxon>
        <taxon>eudicotyledons</taxon>
        <taxon>Gunneridae</taxon>
        <taxon>Pentapetalae</taxon>
        <taxon>rosids</taxon>
        <taxon>malvids</taxon>
        <taxon>Brassicales</taxon>
        <taxon>Brassicaceae</taxon>
        <taxon>Camelineae</taxon>
        <taxon>Arabidopsis</taxon>
    </lineage>
</organism>